<dbReference type="GO" id="GO:0016260">
    <property type="term" value="P:selenocysteine biosynthetic process"/>
    <property type="evidence" value="ECO:0007669"/>
    <property type="project" value="InterPro"/>
</dbReference>
<dbReference type="Pfam" id="PF00586">
    <property type="entry name" value="AIRS"/>
    <property type="match status" value="1"/>
</dbReference>
<dbReference type="GO" id="GO:0005737">
    <property type="term" value="C:cytoplasm"/>
    <property type="evidence" value="ECO:0007669"/>
    <property type="project" value="TreeGrafter"/>
</dbReference>
<evidence type="ECO:0000256" key="9">
    <source>
        <dbReference type="HAMAP-Rule" id="MF_00625"/>
    </source>
</evidence>
<feature type="active site" evidence="9">
    <location>
        <position position="29"/>
    </location>
</feature>
<reference evidence="12 13" key="1">
    <citation type="submission" date="2010-03" db="EMBL/GenBank/DDBJ databases">
        <title>The genome sequence of Coprococcus catus GD/7.</title>
        <authorList>
            <consortium name="metaHIT consortium -- http://www.metahit.eu/"/>
            <person name="Pajon A."/>
            <person name="Turner K."/>
            <person name="Parkhill J."/>
            <person name="Duncan S."/>
            <person name="Flint H."/>
        </authorList>
    </citation>
    <scope>NUCLEOTIDE SEQUENCE [LARGE SCALE GENOMIC DNA]</scope>
    <source>
        <strain evidence="12 13">GD/7</strain>
    </source>
</reference>
<dbReference type="Gene3D" id="3.30.1330.10">
    <property type="entry name" value="PurM-like, N-terminal domain"/>
    <property type="match status" value="1"/>
</dbReference>
<feature type="binding site" description="in other chain" evidence="9">
    <location>
        <position position="80"/>
    </location>
    <ligand>
        <name>ATP</name>
        <dbReference type="ChEBI" id="CHEBI:30616"/>
        <note>ligand shared between dimeric partners</note>
    </ligand>
</feature>
<evidence type="ECO:0000313" key="12">
    <source>
        <dbReference type="EMBL" id="CBK80156.1"/>
    </source>
</evidence>
<comment type="catalytic activity">
    <reaction evidence="9">
        <text>hydrogenselenide + ATP + H2O = selenophosphate + AMP + phosphate + 2 H(+)</text>
        <dbReference type="Rhea" id="RHEA:18737"/>
        <dbReference type="ChEBI" id="CHEBI:15377"/>
        <dbReference type="ChEBI" id="CHEBI:15378"/>
        <dbReference type="ChEBI" id="CHEBI:16144"/>
        <dbReference type="ChEBI" id="CHEBI:29317"/>
        <dbReference type="ChEBI" id="CHEBI:30616"/>
        <dbReference type="ChEBI" id="CHEBI:43474"/>
        <dbReference type="ChEBI" id="CHEBI:456215"/>
        <dbReference type="EC" id="2.7.9.3"/>
    </reaction>
</comment>
<dbReference type="CDD" id="cd02195">
    <property type="entry name" value="SelD"/>
    <property type="match status" value="1"/>
</dbReference>
<evidence type="ECO:0000256" key="8">
    <source>
        <dbReference type="ARBA" id="ARBA00023266"/>
    </source>
</evidence>
<dbReference type="GO" id="GO:0000287">
    <property type="term" value="F:magnesium ion binding"/>
    <property type="evidence" value="ECO:0007669"/>
    <property type="project" value="UniProtKB-UniRule"/>
</dbReference>
<dbReference type="PIRSF" id="PIRSF036407">
    <property type="entry name" value="Selenphspht_syn"/>
    <property type="match status" value="1"/>
</dbReference>
<reference evidence="12 13" key="2">
    <citation type="submission" date="2010-03" db="EMBL/GenBank/DDBJ databases">
        <authorList>
            <person name="Pajon A."/>
        </authorList>
    </citation>
    <scope>NUCLEOTIDE SEQUENCE [LARGE SCALE GENOMIC DNA]</scope>
    <source>
        <strain evidence="12 13">GD/7</strain>
    </source>
</reference>
<dbReference type="InterPro" id="IPR004536">
    <property type="entry name" value="SPS/SelD"/>
</dbReference>
<evidence type="ECO:0000256" key="4">
    <source>
        <dbReference type="ARBA" id="ARBA00022741"/>
    </source>
</evidence>
<feature type="domain" description="PurM-like N-terminal" evidence="10">
    <location>
        <begin position="62"/>
        <end position="168"/>
    </location>
</feature>
<comment type="similarity">
    <text evidence="1 9">Belongs to the selenophosphate synthase 1 family. Class I subfamily.</text>
</comment>
<proteinExistence type="inferred from homology"/>
<gene>
    <name evidence="9" type="primary">selD</name>
    <name evidence="12" type="ORF">CC1_13630</name>
</gene>
<keyword evidence="8 9" id="KW-0711">Selenium</keyword>
<dbReference type="AlphaFoldDB" id="D4J735"/>
<feature type="binding site" evidence="9">
    <location>
        <position position="238"/>
    </location>
    <ligand>
        <name>Mg(2+)</name>
        <dbReference type="ChEBI" id="CHEBI:18420"/>
    </ligand>
</feature>
<dbReference type="Gene3D" id="3.90.650.10">
    <property type="entry name" value="PurM-like C-terminal domain"/>
    <property type="match status" value="1"/>
</dbReference>
<dbReference type="GO" id="GO:0005524">
    <property type="term" value="F:ATP binding"/>
    <property type="evidence" value="ECO:0007669"/>
    <property type="project" value="UniProtKB-UniRule"/>
</dbReference>
<comment type="subunit">
    <text evidence="9">Homodimer.</text>
</comment>
<feature type="binding site" evidence="9">
    <location>
        <position position="63"/>
    </location>
    <ligand>
        <name>Mg(2+)</name>
        <dbReference type="ChEBI" id="CHEBI:18420"/>
    </ligand>
</feature>
<dbReference type="SUPFAM" id="SSF55326">
    <property type="entry name" value="PurM N-terminal domain-like"/>
    <property type="match status" value="1"/>
</dbReference>
<feature type="binding site" evidence="9">
    <location>
        <begin position="150"/>
        <end position="152"/>
    </location>
    <ligand>
        <name>ATP</name>
        <dbReference type="ChEBI" id="CHEBI:30616"/>
        <note>ligand shared between dimeric partners</note>
    </ligand>
</feature>
<evidence type="ECO:0000256" key="7">
    <source>
        <dbReference type="ARBA" id="ARBA00022842"/>
    </source>
</evidence>
<dbReference type="PATRIC" id="fig|717962.3.peg.1201"/>
<dbReference type="InterPro" id="IPR036676">
    <property type="entry name" value="PurM-like_C_sf"/>
</dbReference>
<dbReference type="InterPro" id="IPR010918">
    <property type="entry name" value="PurM-like_C_dom"/>
</dbReference>
<comment type="cofactor">
    <cofactor evidence="9">
        <name>Mg(2+)</name>
        <dbReference type="ChEBI" id="CHEBI:18420"/>
    </cofactor>
    <text evidence="9">Binds 1 Mg(2+) ion per monomer.</text>
</comment>
<dbReference type="InterPro" id="IPR016188">
    <property type="entry name" value="PurM-like_N"/>
</dbReference>
<dbReference type="EC" id="2.7.9.3" evidence="9"/>
<keyword evidence="6 9" id="KW-0067">ATP-binding</keyword>
<dbReference type="FunFam" id="3.30.1330.10:FF:000003">
    <property type="entry name" value="Selenide, water dikinase"/>
    <property type="match status" value="1"/>
</dbReference>
<dbReference type="HOGENOM" id="CLU_032859_0_1_9"/>
<evidence type="ECO:0000313" key="13">
    <source>
        <dbReference type="Proteomes" id="UP000008798"/>
    </source>
</evidence>
<dbReference type="HAMAP" id="MF_00625">
    <property type="entry name" value="SelD"/>
    <property type="match status" value="1"/>
</dbReference>
<dbReference type="GO" id="GO:0004756">
    <property type="term" value="F:selenide, water dikinase activity"/>
    <property type="evidence" value="ECO:0007669"/>
    <property type="project" value="UniProtKB-UniRule"/>
</dbReference>
<keyword evidence="5 9" id="KW-0418">Kinase</keyword>
<dbReference type="PANTHER" id="PTHR10256">
    <property type="entry name" value="SELENIDE, WATER DIKINASE"/>
    <property type="match status" value="1"/>
</dbReference>
<dbReference type="PANTHER" id="PTHR10256:SF0">
    <property type="entry name" value="INACTIVE SELENIDE, WATER DIKINASE-LIKE PROTEIN-RELATED"/>
    <property type="match status" value="1"/>
</dbReference>
<sequence length="359" mass="38310">MSLNACLKGGEGVAINMEEKIVFCKGGGCTAKLGAGVLSRVLEKLPRGEQDPSLLVGYDSRDDAAVYKISDDTAIVQTLDFFPPMVDDPYTFGQIAAANALSDIYAMGGEVKTALNIVCFPEKMDLNILGEIMRGGSEKVIEAGGTLAGGHSIADSDVKYGLSVMGVVHPDRVLANNQGQPGDKLILTKKLGVGIICTANRVGEASEAAMHEAIRSMTTLNKYASEICRKYDVHACTDVTGFSFLGHLHEMLDGKLNCCIDASEVPVIEEAHRHADEFLLTAAGQRNRNHTGPFVEFRNIPFSMEEILFDPQTSGGLLAAVKAEQAEALEAELQNAGLPAKIVGTLLEKNSEAPEIVVE</sequence>
<comment type="function">
    <text evidence="9">Synthesizes selenophosphate from selenide and ATP.</text>
</comment>
<dbReference type="InterPro" id="IPR036921">
    <property type="entry name" value="PurM-like_N_sf"/>
</dbReference>
<dbReference type="Pfam" id="PF02769">
    <property type="entry name" value="AIRS_C"/>
    <property type="match status" value="1"/>
</dbReference>
<evidence type="ECO:0000256" key="3">
    <source>
        <dbReference type="ARBA" id="ARBA00022723"/>
    </source>
</evidence>
<evidence type="ECO:0000256" key="1">
    <source>
        <dbReference type="ARBA" id="ARBA00008026"/>
    </source>
</evidence>
<organism evidence="12 13">
    <name type="scientific">Coprococcus catus GD/7</name>
    <dbReference type="NCBI Taxonomy" id="717962"/>
    <lineage>
        <taxon>Bacteria</taxon>
        <taxon>Bacillati</taxon>
        <taxon>Bacillota</taxon>
        <taxon>Clostridia</taxon>
        <taxon>Lachnospirales</taxon>
        <taxon>Lachnospiraceae</taxon>
        <taxon>Coprococcus</taxon>
    </lineage>
</organism>
<name>D4J735_9FIRM</name>
<evidence type="ECO:0000259" key="10">
    <source>
        <dbReference type="Pfam" id="PF00586"/>
    </source>
</evidence>
<accession>D4J735</accession>
<dbReference type="NCBIfam" id="NF002098">
    <property type="entry name" value="PRK00943.1"/>
    <property type="match status" value="1"/>
</dbReference>
<keyword evidence="7 9" id="KW-0460">Magnesium</keyword>
<feature type="binding site" evidence="9">
    <location>
        <position position="103"/>
    </location>
    <ligand>
        <name>Mg(2+)</name>
        <dbReference type="ChEBI" id="CHEBI:18420"/>
    </ligand>
</feature>
<feature type="binding site" description="in other chain" evidence="9">
    <location>
        <position position="32"/>
    </location>
    <ligand>
        <name>ATP</name>
        <dbReference type="ChEBI" id="CHEBI:30616"/>
        <note>ligand shared between dimeric partners</note>
    </ligand>
</feature>
<feature type="binding site" description="in other chain" evidence="9">
    <location>
        <begin position="60"/>
        <end position="62"/>
    </location>
    <ligand>
        <name>ATP</name>
        <dbReference type="ChEBI" id="CHEBI:30616"/>
        <note>ligand shared between dimeric partners</note>
    </ligand>
</feature>
<dbReference type="Proteomes" id="UP000008798">
    <property type="component" value="Chromosome"/>
</dbReference>
<protein>
    <recommendedName>
        <fullName evidence="9">Selenide, water dikinase</fullName>
        <ecNumber evidence="9">2.7.9.3</ecNumber>
    </recommendedName>
    <alternativeName>
        <fullName evidence="9">Selenium donor protein</fullName>
    </alternativeName>
    <alternativeName>
        <fullName evidence="9">Selenophosphate synthase</fullName>
    </alternativeName>
</protein>
<feature type="site" description="Important for catalytic activity" evidence="9">
    <location>
        <position position="32"/>
    </location>
</feature>
<keyword evidence="3 9" id="KW-0479">Metal-binding</keyword>
<dbReference type="SUPFAM" id="SSF56042">
    <property type="entry name" value="PurM C-terminal domain-like"/>
    <property type="match status" value="1"/>
</dbReference>
<evidence type="ECO:0000256" key="6">
    <source>
        <dbReference type="ARBA" id="ARBA00022840"/>
    </source>
</evidence>
<feature type="binding site" description="in other chain" evidence="9">
    <location>
        <position position="103"/>
    </location>
    <ligand>
        <name>ATP</name>
        <dbReference type="ChEBI" id="CHEBI:30616"/>
        <note>ligand shared between dimeric partners</note>
    </ligand>
</feature>
<keyword evidence="2 9" id="KW-0808">Transferase</keyword>
<dbReference type="EMBL" id="FP929038">
    <property type="protein sequence ID" value="CBK80156.1"/>
    <property type="molecule type" value="Genomic_DNA"/>
</dbReference>
<dbReference type="NCBIfam" id="TIGR00476">
    <property type="entry name" value="selD"/>
    <property type="match status" value="1"/>
</dbReference>
<keyword evidence="4 9" id="KW-0547">Nucleotide-binding</keyword>
<feature type="domain" description="PurM-like C-terminal" evidence="11">
    <location>
        <begin position="180"/>
        <end position="352"/>
    </location>
</feature>
<evidence type="ECO:0000259" key="11">
    <source>
        <dbReference type="Pfam" id="PF02769"/>
    </source>
</evidence>
<dbReference type="InterPro" id="IPR023061">
    <property type="entry name" value="SelD_I"/>
</dbReference>
<dbReference type="KEGG" id="cct:CC1_13630"/>
<dbReference type="STRING" id="717962.CC1_13630"/>
<evidence type="ECO:0000256" key="5">
    <source>
        <dbReference type="ARBA" id="ARBA00022777"/>
    </source>
</evidence>
<evidence type="ECO:0000256" key="2">
    <source>
        <dbReference type="ARBA" id="ARBA00022679"/>
    </source>
</evidence>